<feature type="domain" description="S-Me-THD N-terminal" evidence="1">
    <location>
        <begin position="8"/>
        <end position="172"/>
    </location>
</feature>
<dbReference type="SUPFAM" id="SSF160991">
    <property type="entry name" value="CV3147-like"/>
    <property type="match status" value="1"/>
</dbReference>
<accession>A0A1I0PUI2</accession>
<dbReference type="Proteomes" id="UP000199167">
    <property type="component" value="Unassembled WGS sequence"/>
</dbReference>
<name>A0A1I0PUI2_9RHOB</name>
<sequence>MQTLTRQNLEDLLLGAVILGAGGGGEIAEGRAMIDIALAAGKTFDLVSIDEVPDDAVICTPYLLGSITPINAEEEALYTGLAESDVNPLLQAYAEFQDHLGTEFYGTTPCELGGSNTAAAFFPAAMHGHKIIDADPAGRAVPEITHSTYYLAGLPAAPIYAVNPFGESFLIDRVKDDQRAETLVRAISQVSRNTVAAIDHALPMRQLRDVLIPGTISKAMRLGEVCRQAIGRGENSAKAIATAGDGAVVFTGTVSSVTYKTDQGFTIGEMTLTSGTQSMKISIKNENMACWLNGKTLATVPDLICLFDTETGQPVANPDVVSGQGIAVVVLPAPIQFTSPQGLSIFGPKYAGINSPFTSPLEISG</sequence>
<protein>
    <recommendedName>
        <fullName evidence="5">DUF917 domain-containing protein</fullName>
    </recommendedName>
</protein>
<dbReference type="STRING" id="364200.SAMN04488515_1434"/>
<reference evidence="3 4" key="1">
    <citation type="submission" date="2016-10" db="EMBL/GenBank/DDBJ databases">
        <authorList>
            <person name="de Groot N.N."/>
        </authorList>
    </citation>
    <scope>NUCLEOTIDE SEQUENCE [LARGE SCALE GENOMIC DNA]</scope>
    <source>
        <strain evidence="3 4">DSM 17925</strain>
    </source>
</reference>
<evidence type="ECO:0008006" key="5">
    <source>
        <dbReference type="Google" id="ProtNLM"/>
    </source>
</evidence>
<evidence type="ECO:0000259" key="2">
    <source>
        <dbReference type="Pfam" id="PF20906"/>
    </source>
</evidence>
<dbReference type="RefSeq" id="WP_089992085.1">
    <property type="nucleotide sequence ID" value="NZ_FOIZ01000001.1"/>
</dbReference>
<dbReference type="EMBL" id="FOIZ01000001">
    <property type="protein sequence ID" value="SEW18033.1"/>
    <property type="molecule type" value="Genomic_DNA"/>
</dbReference>
<dbReference type="OrthoDB" id="7441206at2"/>
<dbReference type="Gene3D" id="3.40.1610.10">
    <property type="entry name" value="CV3147-like domain"/>
    <property type="match status" value="1"/>
</dbReference>
<dbReference type="AlphaFoldDB" id="A0A1I0PUI2"/>
<organism evidence="3 4">
    <name type="scientific">Cognatiyoonia koreensis</name>
    <dbReference type="NCBI Taxonomy" id="364200"/>
    <lineage>
        <taxon>Bacteria</taxon>
        <taxon>Pseudomonadati</taxon>
        <taxon>Pseudomonadota</taxon>
        <taxon>Alphaproteobacteria</taxon>
        <taxon>Rhodobacterales</taxon>
        <taxon>Paracoccaceae</taxon>
        <taxon>Cognatiyoonia</taxon>
    </lineage>
</organism>
<dbReference type="InterPro" id="IPR010318">
    <property type="entry name" value="S-Me-THD_N"/>
</dbReference>
<feature type="domain" description="S-Me-THD-like C-terminal" evidence="2">
    <location>
        <begin position="176"/>
        <end position="356"/>
    </location>
</feature>
<evidence type="ECO:0000313" key="4">
    <source>
        <dbReference type="Proteomes" id="UP000199167"/>
    </source>
</evidence>
<dbReference type="InterPro" id="IPR024071">
    <property type="entry name" value="S-Me-THD_C_sf"/>
</dbReference>
<keyword evidence="4" id="KW-1185">Reference proteome</keyword>
<dbReference type="Gene3D" id="2.40.390.10">
    <property type="entry name" value="CV3147-like"/>
    <property type="match status" value="1"/>
</dbReference>
<evidence type="ECO:0000313" key="3">
    <source>
        <dbReference type="EMBL" id="SEW18033.1"/>
    </source>
</evidence>
<proteinExistence type="predicted"/>
<dbReference type="Pfam" id="PF20906">
    <property type="entry name" value="S-Me-THD_C"/>
    <property type="match status" value="1"/>
</dbReference>
<dbReference type="InterPro" id="IPR048350">
    <property type="entry name" value="S-Me-THD-like_C"/>
</dbReference>
<gene>
    <name evidence="3" type="ORF">SAMN04488515_1434</name>
</gene>
<evidence type="ECO:0000259" key="1">
    <source>
        <dbReference type="Pfam" id="PF06032"/>
    </source>
</evidence>
<dbReference type="Pfam" id="PF06032">
    <property type="entry name" value="S-Me-THD_N"/>
    <property type="match status" value="1"/>
</dbReference>
<dbReference type="InterPro" id="IPR027479">
    <property type="entry name" value="S-Me-THD_N_sf"/>
</dbReference>